<keyword evidence="1" id="KW-0472">Membrane</keyword>
<keyword evidence="1" id="KW-0812">Transmembrane</keyword>
<comment type="caution">
    <text evidence="2">The sequence shown here is derived from an EMBL/GenBank/DDBJ whole genome shotgun (WGS) entry which is preliminary data.</text>
</comment>
<evidence type="ECO:0000313" key="2">
    <source>
        <dbReference type="EMBL" id="MCQ4813584.1"/>
    </source>
</evidence>
<feature type="transmembrane region" description="Helical" evidence="1">
    <location>
        <begin position="12"/>
        <end position="30"/>
    </location>
</feature>
<feature type="transmembrane region" description="Helical" evidence="1">
    <location>
        <begin position="50"/>
        <end position="71"/>
    </location>
</feature>
<proteinExistence type="predicted"/>
<dbReference type="EMBL" id="JANFYT010000006">
    <property type="protein sequence ID" value="MCQ4813584.1"/>
    <property type="molecule type" value="Genomic_DNA"/>
</dbReference>
<sequence>MSQQEIQGAWDSFCSIFAVVLPLMLVSGIVSLCNYFQRHWGVEPFVLSKLLIGVGTDIVYGSLVGLAAIGAGRSHFLAWALAGGAVHCGIRRLEYVCRRLLYSKYGIDSRERAMDERADK</sequence>
<keyword evidence="1" id="KW-1133">Transmembrane helix</keyword>
<gene>
    <name evidence="2" type="ORF">NE630_03980</name>
</gene>
<evidence type="ECO:0000313" key="3">
    <source>
        <dbReference type="Proteomes" id="UP001205919"/>
    </source>
</evidence>
<keyword evidence="3" id="KW-1185">Reference proteome</keyword>
<organism evidence="2 3">
    <name type="scientific">Cloacibacillus evryensis</name>
    <dbReference type="NCBI Taxonomy" id="508460"/>
    <lineage>
        <taxon>Bacteria</taxon>
        <taxon>Thermotogati</taxon>
        <taxon>Synergistota</taxon>
        <taxon>Synergistia</taxon>
        <taxon>Synergistales</taxon>
        <taxon>Synergistaceae</taxon>
        <taxon>Cloacibacillus</taxon>
    </lineage>
</organism>
<protein>
    <submittedName>
        <fullName evidence="2">Uncharacterized protein</fullName>
    </submittedName>
</protein>
<name>A0AAW5K6I5_9BACT</name>
<dbReference type="AlphaFoldDB" id="A0AAW5K6I5"/>
<evidence type="ECO:0000256" key="1">
    <source>
        <dbReference type="SAM" id="Phobius"/>
    </source>
</evidence>
<reference evidence="2 3" key="1">
    <citation type="submission" date="2022-06" db="EMBL/GenBank/DDBJ databases">
        <title>Isolation of gut microbiota from human fecal samples.</title>
        <authorList>
            <person name="Pamer E.G."/>
            <person name="Barat B."/>
            <person name="Waligurski E."/>
            <person name="Medina S."/>
            <person name="Paddock L."/>
            <person name="Mostad J."/>
        </authorList>
    </citation>
    <scope>NUCLEOTIDE SEQUENCE [LARGE SCALE GENOMIC DNA]</scope>
    <source>
        <strain evidence="2 3">DFI.9.90</strain>
    </source>
</reference>
<accession>A0AAW5K6I5</accession>
<dbReference type="Proteomes" id="UP001205919">
    <property type="component" value="Unassembled WGS sequence"/>
</dbReference>
<dbReference type="RefSeq" id="WP_256181619.1">
    <property type="nucleotide sequence ID" value="NZ_JANFYT010000006.1"/>
</dbReference>